<comment type="caution">
    <text evidence="2">The sequence shown here is derived from an EMBL/GenBank/DDBJ whole genome shotgun (WGS) entry which is preliminary data.</text>
</comment>
<keyword evidence="1" id="KW-0732">Signal</keyword>
<dbReference type="RefSeq" id="WP_019045917.1">
    <property type="nucleotide sequence ID" value="NZ_BAFO02000034.1"/>
</dbReference>
<proteinExistence type="predicted"/>
<organism evidence="2 3">
    <name type="scientific">Nocardia asteroides NBRC 15531</name>
    <dbReference type="NCBI Taxonomy" id="1110697"/>
    <lineage>
        <taxon>Bacteria</taxon>
        <taxon>Bacillati</taxon>
        <taxon>Actinomycetota</taxon>
        <taxon>Actinomycetes</taxon>
        <taxon>Mycobacteriales</taxon>
        <taxon>Nocardiaceae</taxon>
        <taxon>Nocardia</taxon>
    </lineage>
</organism>
<sequence>MMRTVLSLTAAAVVTAGLFGTATAQPVPVADEAETGSSAVDAGSAAARSAVYFAQNGDLIGFIVLLGVTPFQILTSGICDLATMSSLPNPCRGTTRYTVAAAP</sequence>
<dbReference type="GeneID" id="91516030"/>
<dbReference type="Proteomes" id="UP000017048">
    <property type="component" value="Unassembled WGS sequence"/>
</dbReference>
<reference evidence="2 3" key="1">
    <citation type="journal article" date="2014" name="BMC Genomics">
        <title>Genome based analysis of type-I polyketide synthase and nonribosomal peptide synthetase gene clusters in seven strains of five representative Nocardia species.</title>
        <authorList>
            <person name="Komaki H."/>
            <person name="Ichikawa N."/>
            <person name="Hosoyama A."/>
            <person name="Takahashi-Nakaguchi A."/>
            <person name="Matsuzawa T."/>
            <person name="Suzuki K."/>
            <person name="Fujita N."/>
            <person name="Gonoi T."/>
        </authorList>
    </citation>
    <scope>NUCLEOTIDE SEQUENCE [LARGE SCALE GENOMIC DNA]</scope>
    <source>
        <strain evidence="2 3">NBRC 15531</strain>
    </source>
</reference>
<evidence type="ECO:0000313" key="3">
    <source>
        <dbReference type="Proteomes" id="UP000017048"/>
    </source>
</evidence>
<protein>
    <recommendedName>
        <fullName evidence="4">Secreted protein</fullName>
    </recommendedName>
</protein>
<name>U5ELQ5_NOCAS</name>
<feature type="chain" id="PRO_5004659429" description="Secreted protein" evidence="1">
    <location>
        <begin position="25"/>
        <end position="103"/>
    </location>
</feature>
<dbReference type="eggNOG" id="ENOG5031F3N">
    <property type="taxonomic scope" value="Bacteria"/>
</dbReference>
<gene>
    <name evidence="2" type="ORF">NCAST_34_04510</name>
</gene>
<feature type="signal peptide" evidence="1">
    <location>
        <begin position="1"/>
        <end position="24"/>
    </location>
</feature>
<dbReference type="AlphaFoldDB" id="U5ELQ5"/>
<dbReference type="EMBL" id="BAFO02000034">
    <property type="protein sequence ID" value="GAD87321.1"/>
    <property type="molecule type" value="Genomic_DNA"/>
</dbReference>
<accession>U5ELQ5</accession>
<evidence type="ECO:0008006" key="4">
    <source>
        <dbReference type="Google" id="ProtNLM"/>
    </source>
</evidence>
<dbReference type="OrthoDB" id="4571803at2"/>
<evidence type="ECO:0000256" key="1">
    <source>
        <dbReference type="SAM" id="SignalP"/>
    </source>
</evidence>
<keyword evidence="3" id="KW-1185">Reference proteome</keyword>
<evidence type="ECO:0000313" key="2">
    <source>
        <dbReference type="EMBL" id="GAD87321.1"/>
    </source>
</evidence>